<protein>
    <submittedName>
        <fullName evidence="2">Uncharacterized protein</fullName>
    </submittedName>
</protein>
<gene>
    <name evidence="2" type="ORF">ACFPGP_08695</name>
</gene>
<feature type="chain" id="PRO_5047342941" evidence="1">
    <location>
        <begin position="29"/>
        <end position="128"/>
    </location>
</feature>
<reference evidence="3" key="1">
    <citation type="journal article" date="2019" name="Int. J. Syst. Evol. Microbiol.">
        <title>The Global Catalogue of Microorganisms (GCM) 10K type strain sequencing project: providing services to taxonomists for standard genome sequencing and annotation.</title>
        <authorList>
            <consortium name="The Broad Institute Genomics Platform"/>
            <consortium name="The Broad Institute Genome Sequencing Center for Infectious Disease"/>
            <person name="Wu L."/>
            <person name="Ma J."/>
        </authorList>
    </citation>
    <scope>NUCLEOTIDE SEQUENCE [LARGE SCALE GENOMIC DNA]</scope>
    <source>
        <strain evidence="3">DFY41</strain>
    </source>
</reference>
<dbReference type="EMBL" id="JBHSKD010000008">
    <property type="protein sequence ID" value="MFC5176750.1"/>
    <property type="molecule type" value="Genomic_DNA"/>
</dbReference>
<organism evidence="2 3">
    <name type="scientific">Nocardioides taihuensis</name>
    <dbReference type="NCBI Taxonomy" id="1835606"/>
    <lineage>
        <taxon>Bacteria</taxon>
        <taxon>Bacillati</taxon>
        <taxon>Actinomycetota</taxon>
        <taxon>Actinomycetes</taxon>
        <taxon>Propionibacteriales</taxon>
        <taxon>Nocardioidaceae</taxon>
        <taxon>Nocardioides</taxon>
    </lineage>
</organism>
<keyword evidence="1" id="KW-0732">Signal</keyword>
<accession>A0ABW0BHM4</accession>
<dbReference type="Proteomes" id="UP001596087">
    <property type="component" value="Unassembled WGS sequence"/>
</dbReference>
<feature type="signal peptide" evidence="1">
    <location>
        <begin position="1"/>
        <end position="28"/>
    </location>
</feature>
<evidence type="ECO:0000313" key="2">
    <source>
        <dbReference type="EMBL" id="MFC5176750.1"/>
    </source>
</evidence>
<evidence type="ECO:0000256" key="1">
    <source>
        <dbReference type="SAM" id="SignalP"/>
    </source>
</evidence>
<evidence type="ECO:0000313" key="3">
    <source>
        <dbReference type="Proteomes" id="UP001596087"/>
    </source>
</evidence>
<sequence>MPPHLYRTPLVLVVAALATGLTASPAPAGELPTRTVETTVVLNARNQLVMRGDVTPGLAGLEVVVQRKDCRKATCAWKVWERLDARSQGRFRSRIEAPRHGSDYYRARVPQHHGYATSYSRVWRTWTD</sequence>
<name>A0ABW0BHM4_9ACTN</name>
<dbReference type="RefSeq" id="WP_378589277.1">
    <property type="nucleotide sequence ID" value="NZ_JBHSKD010000008.1"/>
</dbReference>
<proteinExistence type="predicted"/>
<comment type="caution">
    <text evidence="2">The sequence shown here is derived from an EMBL/GenBank/DDBJ whole genome shotgun (WGS) entry which is preliminary data.</text>
</comment>
<keyword evidence="3" id="KW-1185">Reference proteome</keyword>